<protein>
    <submittedName>
        <fullName evidence="4">Esterase</fullName>
    </submittedName>
</protein>
<sequence length="224" mass="24178">MPQDALILQNPAQPAQLILLFHGVGSNARSMGPLGQQLAERFPQAMVVSVNSPYPSHAPGGFQWFSVAGITEDNRLGRIADAMPAFIDCIQHWQAQAGLGPEATALIGFSQGAIMALESTQVPPALASRVVAISGRFAQLPSHSTYPGTIHFLHGKQDAVIPYSHTVLAAHHLRDLDTDITAEVLPFIGHEVHPEFVPLILDKLGTHISHRVWADALKPEPTKH</sequence>
<accession>A0A1P8K850</accession>
<dbReference type="eggNOG" id="COG0400">
    <property type="taxonomic scope" value="Bacteria"/>
</dbReference>
<keyword evidence="5" id="KW-1185">Reference proteome</keyword>
<dbReference type="AlphaFoldDB" id="A0A1P8K850"/>
<evidence type="ECO:0000313" key="5">
    <source>
        <dbReference type="Proteomes" id="UP000186110"/>
    </source>
</evidence>
<dbReference type="KEGG" id="rsb:RS694_06175"/>
<evidence type="ECO:0000259" key="3">
    <source>
        <dbReference type="Pfam" id="PF02230"/>
    </source>
</evidence>
<dbReference type="EMBL" id="CP019239">
    <property type="protein sequence ID" value="APW42159.1"/>
    <property type="molecule type" value="Genomic_DNA"/>
</dbReference>
<dbReference type="InterPro" id="IPR029058">
    <property type="entry name" value="AB_hydrolase_fold"/>
</dbReference>
<comment type="similarity">
    <text evidence="1">Belongs to the AB hydrolase superfamily. AB hydrolase 2 family.</text>
</comment>
<dbReference type="Proteomes" id="UP000186110">
    <property type="component" value="Chromosome"/>
</dbReference>
<proteinExistence type="inferred from homology"/>
<evidence type="ECO:0000313" key="4">
    <source>
        <dbReference type="EMBL" id="APW42159.1"/>
    </source>
</evidence>
<evidence type="ECO:0000256" key="1">
    <source>
        <dbReference type="ARBA" id="ARBA00006499"/>
    </source>
</evidence>
<dbReference type="RefSeq" id="WP_037246935.1">
    <property type="nucleotide sequence ID" value="NZ_CP019239.1"/>
</dbReference>
<dbReference type="STRING" id="1484693.RS694_06175"/>
<dbReference type="SUPFAM" id="SSF53474">
    <property type="entry name" value="alpha/beta-Hydrolases"/>
    <property type="match status" value="1"/>
</dbReference>
<dbReference type="GO" id="GO:0016787">
    <property type="term" value="F:hydrolase activity"/>
    <property type="evidence" value="ECO:0007669"/>
    <property type="project" value="UniProtKB-KW"/>
</dbReference>
<reference evidence="4 5" key="1">
    <citation type="submission" date="2017-01" db="EMBL/GenBank/DDBJ databases">
        <authorList>
            <person name="Mah S.A."/>
            <person name="Swanson W.J."/>
            <person name="Moy G.W."/>
            <person name="Vacquier V.D."/>
        </authorList>
    </citation>
    <scope>NUCLEOTIDE SEQUENCE [LARGE SCALE GENOMIC DNA]</scope>
    <source>
        <strain evidence="4 5">DSM 22694</strain>
    </source>
</reference>
<name>A0A1P8K850_9BURK</name>
<evidence type="ECO:0000256" key="2">
    <source>
        <dbReference type="ARBA" id="ARBA00022801"/>
    </source>
</evidence>
<dbReference type="PANTHER" id="PTHR10655">
    <property type="entry name" value="LYSOPHOSPHOLIPASE-RELATED"/>
    <property type="match status" value="1"/>
</dbReference>
<keyword evidence="2" id="KW-0378">Hydrolase</keyword>
<organism evidence="4 5">
    <name type="scientific">Rhodoferax saidenbachensis</name>
    <dbReference type="NCBI Taxonomy" id="1484693"/>
    <lineage>
        <taxon>Bacteria</taxon>
        <taxon>Pseudomonadati</taxon>
        <taxon>Pseudomonadota</taxon>
        <taxon>Betaproteobacteria</taxon>
        <taxon>Burkholderiales</taxon>
        <taxon>Comamonadaceae</taxon>
        <taxon>Rhodoferax</taxon>
    </lineage>
</organism>
<dbReference type="Pfam" id="PF02230">
    <property type="entry name" value="Abhydrolase_2"/>
    <property type="match status" value="1"/>
</dbReference>
<dbReference type="InterPro" id="IPR050565">
    <property type="entry name" value="LYPA1-2/EST-like"/>
</dbReference>
<gene>
    <name evidence="4" type="ORF">RS694_06175</name>
</gene>
<dbReference type="Gene3D" id="3.40.50.1820">
    <property type="entry name" value="alpha/beta hydrolase"/>
    <property type="match status" value="1"/>
</dbReference>
<dbReference type="PANTHER" id="PTHR10655:SF17">
    <property type="entry name" value="LYSOPHOSPHOLIPASE-LIKE PROTEIN 1"/>
    <property type="match status" value="1"/>
</dbReference>
<dbReference type="InterPro" id="IPR003140">
    <property type="entry name" value="PLipase/COase/thioEstase"/>
</dbReference>
<feature type="domain" description="Phospholipase/carboxylesterase/thioesterase" evidence="3">
    <location>
        <begin position="9"/>
        <end position="207"/>
    </location>
</feature>
<dbReference type="NCBIfam" id="NF008525">
    <property type="entry name" value="PRK11460.1"/>
    <property type="match status" value="1"/>
</dbReference>